<proteinExistence type="predicted"/>
<comment type="caution">
    <text evidence="2">The sequence shown here is derived from an EMBL/GenBank/DDBJ whole genome shotgun (WGS) entry which is preliminary data.</text>
</comment>
<dbReference type="EMBL" id="JAEPRC010000102">
    <property type="protein sequence ID" value="KAG2209061.1"/>
    <property type="molecule type" value="Genomic_DNA"/>
</dbReference>
<keyword evidence="3" id="KW-1185">Reference proteome</keyword>
<dbReference type="AlphaFoldDB" id="A0A8H7V3R5"/>
<gene>
    <name evidence="2" type="ORF">INT46_011459</name>
</gene>
<name>A0A8H7V3R5_9FUNG</name>
<evidence type="ECO:0000313" key="2">
    <source>
        <dbReference type="EMBL" id="KAG2209061.1"/>
    </source>
</evidence>
<dbReference type="OrthoDB" id="2285734at2759"/>
<accession>A0A8H7V3R5</accession>
<dbReference type="Proteomes" id="UP000650833">
    <property type="component" value="Unassembled WGS sequence"/>
</dbReference>
<protein>
    <submittedName>
        <fullName evidence="2">Uncharacterized protein</fullName>
    </submittedName>
</protein>
<sequence length="67" mass="7717">MKYNLVILFAIVMLLIEISAVPTIKKRSTLSENTEVFTDLKSQKKSLEKDVVEEEKEDNSGSYYEVM</sequence>
<organism evidence="2 3">
    <name type="scientific">Mucor plumbeus</name>
    <dbReference type="NCBI Taxonomy" id="97098"/>
    <lineage>
        <taxon>Eukaryota</taxon>
        <taxon>Fungi</taxon>
        <taxon>Fungi incertae sedis</taxon>
        <taxon>Mucoromycota</taxon>
        <taxon>Mucoromycotina</taxon>
        <taxon>Mucoromycetes</taxon>
        <taxon>Mucorales</taxon>
        <taxon>Mucorineae</taxon>
        <taxon>Mucoraceae</taxon>
        <taxon>Mucor</taxon>
    </lineage>
</organism>
<feature type="signal peptide" evidence="1">
    <location>
        <begin position="1"/>
        <end position="20"/>
    </location>
</feature>
<reference evidence="2" key="1">
    <citation type="submission" date="2020-12" db="EMBL/GenBank/DDBJ databases">
        <title>Metabolic potential, ecology and presence of endohyphal bacteria is reflected in genomic diversity of Mucoromycotina.</title>
        <authorList>
            <person name="Muszewska A."/>
            <person name="Okrasinska A."/>
            <person name="Steczkiewicz K."/>
            <person name="Drgas O."/>
            <person name="Orlowska M."/>
            <person name="Perlinska-Lenart U."/>
            <person name="Aleksandrzak-Piekarczyk T."/>
            <person name="Szatraj K."/>
            <person name="Zielenkiewicz U."/>
            <person name="Pilsyk S."/>
            <person name="Malc E."/>
            <person name="Mieczkowski P."/>
            <person name="Kruszewska J.S."/>
            <person name="Biernat P."/>
            <person name="Pawlowska J."/>
        </authorList>
    </citation>
    <scope>NUCLEOTIDE SEQUENCE</scope>
    <source>
        <strain evidence="2">CBS 226.32</strain>
    </source>
</reference>
<keyword evidence="1" id="KW-0732">Signal</keyword>
<evidence type="ECO:0000256" key="1">
    <source>
        <dbReference type="SAM" id="SignalP"/>
    </source>
</evidence>
<feature type="chain" id="PRO_5034491892" evidence="1">
    <location>
        <begin position="21"/>
        <end position="67"/>
    </location>
</feature>
<evidence type="ECO:0000313" key="3">
    <source>
        <dbReference type="Proteomes" id="UP000650833"/>
    </source>
</evidence>